<dbReference type="EMBL" id="CAXIEN010000261">
    <property type="protein sequence ID" value="CAL1290215.1"/>
    <property type="molecule type" value="Genomic_DNA"/>
</dbReference>
<comment type="caution">
    <text evidence="4">The sequence shown here is derived from an EMBL/GenBank/DDBJ whole genome shotgun (WGS) entry which is preliminary data.</text>
</comment>
<dbReference type="CDD" id="cd00051">
    <property type="entry name" value="EFh"/>
    <property type="match status" value="1"/>
</dbReference>
<dbReference type="InterPro" id="IPR011992">
    <property type="entry name" value="EF-hand-dom_pair"/>
</dbReference>
<feature type="domain" description="EF-hand" evidence="3">
    <location>
        <begin position="121"/>
        <end position="152"/>
    </location>
</feature>
<proteinExistence type="predicted"/>
<evidence type="ECO:0000256" key="2">
    <source>
        <dbReference type="SAM" id="MobiDB-lite"/>
    </source>
</evidence>
<dbReference type="Pfam" id="PF13499">
    <property type="entry name" value="EF-hand_7"/>
    <property type="match status" value="1"/>
</dbReference>
<keyword evidence="5" id="KW-1185">Reference proteome</keyword>
<organism evidence="4 5">
    <name type="scientific">Larinioides sclopetarius</name>
    <dbReference type="NCBI Taxonomy" id="280406"/>
    <lineage>
        <taxon>Eukaryota</taxon>
        <taxon>Metazoa</taxon>
        <taxon>Ecdysozoa</taxon>
        <taxon>Arthropoda</taxon>
        <taxon>Chelicerata</taxon>
        <taxon>Arachnida</taxon>
        <taxon>Araneae</taxon>
        <taxon>Araneomorphae</taxon>
        <taxon>Entelegynae</taxon>
        <taxon>Araneoidea</taxon>
        <taxon>Araneidae</taxon>
        <taxon>Larinioides</taxon>
    </lineage>
</organism>
<dbReference type="InterPro" id="IPR018247">
    <property type="entry name" value="EF_Hand_1_Ca_BS"/>
</dbReference>
<reference evidence="4 5" key="1">
    <citation type="submission" date="2024-04" db="EMBL/GenBank/DDBJ databases">
        <authorList>
            <person name="Rising A."/>
            <person name="Reimegard J."/>
            <person name="Sonavane S."/>
            <person name="Akerstrom W."/>
            <person name="Nylinder S."/>
            <person name="Hedman E."/>
            <person name="Kallberg Y."/>
        </authorList>
    </citation>
    <scope>NUCLEOTIDE SEQUENCE [LARGE SCALE GENOMIC DNA]</scope>
</reference>
<evidence type="ECO:0000256" key="1">
    <source>
        <dbReference type="ARBA" id="ARBA00022837"/>
    </source>
</evidence>
<feature type="compositionally biased region" description="Polar residues" evidence="2">
    <location>
        <begin position="244"/>
        <end position="253"/>
    </location>
</feature>
<feature type="compositionally biased region" description="Basic and acidic residues" evidence="2">
    <location>
        <begin position="231"/>
        <end position="242"/>
    </location>
</feature>
<protein>
    <recommendedName>
        <fullName evidence="3">EF-hand domain-containing protein</fullName>
    </recommendedName>
</protein>
<dbReference type="Proteomes" id="UP001497382">
    <property type="component" value="Unassembled WGS sequence"/>
</dbReference>
<accession>A0AAV2B1S6</accession>
<dbReference type="SUPFAM" id="SSF47473">
    <property type="entry name" value="EF-hand"/>
    <property type="match status" value="1"/>
</dbReference>
<dbReference type="PROSITE" id="PS00018">
    <property type="entry name" value="EF_HAND_1"/>
    <property type="match status" value="1"/>
</dbReference>
<name>A0AAV2B1S6_9ARAC</name>
<feature type="region of interest" description="Disordered" evidence="2">
    <location>
        <begin position="205"/>
        <end position="259"/>
    </location>
</feature>
<dbReference type="InterPro" id="IPR002048">
    <property type="entry name" value="EF_hand_dom"/>
</dbReference>
<evidence type="ECO:0000313" key="5">
    <source>
        <dbReference type="Proteomes" id="UP001497382"/>
    </source>
</evidence>
<sequence>MARCPHELERVLLRKRILPHNCHHCAWEPEEFEVTRKTIVTPSPRRISRSCCPCSCCGYSWDLFQSPATVNPRIKHAISDPTYCKLHTWFTRFDKTGRGFLNLDELGCLLHHKGASMPVYQLRRLFDEADADNDGRLSFAEFVHMWHQAAVHEDEFLSVTDCRGLIDIARKYDLHPRIFCHHCDFEHDIEVDEIQRVTRHEMADDPSGCSCGSGNKIEPFVPPSVAGTSKETSKKHTEEKHFVFSSNRNSLSPSDYKHQ</sequence>
<evidence type="ECO:0000259" key="3">
    <source>
        <dbReference type="PROSITE" id="PS50222"/>
    </source>
</evidence>
<dbReference type="Gene3D" id="1.10.238.10">
    <property type="entry name" value="EF-hand"/>
    <property type="match status" value="1"/>
</dbReference>
<dbReference type="AlphaFoldDB" id="A0AAV2B1S6"/>
<dbReference type="SMART" id="SM00054">
    <property type="entry name" value="EFh"/>
    <property type="match status" value="2"/>
</dbReference>
<keyword evidence="1" id="KW-0106">Calcium</keyword>
<evidence type="ECO:0000313" key="4">
    <source>
        <dbReference type="EMBL" id="CAL1290215.1"/>
    </source>
</evidence>
<dbReference type="GO" id="GO:0005509">
    <property type="term" value="F:calcium ion binding"/>
    <property type="evidence" value="ECO:0007669"/>
    <property type="project" value="InterPro"/>
</dbReference>
<gene>
    <name evidence="4" type="ORF">LARSCL_LOCUS16346</name>
</gene>
<dbReference type="PROSITE" id="PS50222">
    <property type="entry name" value="EF_HAND_2"/>
    <property type="match status" value="1"/>
</dbReference>